<name>A0A5A7N9Q2_9PROT</name>
<dbReference type="Proteomes" id="UP000324996">
    <property type="component" value="Unassembled WGS sequence"/>
</dbReference>
<dbReference type="SUPFAM" id="SSF55729">
    <property type="entry name" value="Acyl-CoA N-acyltransferases (Nat)"/>
    <property type="match status" value="2"/>
</dbReference>
<dbReference type="InterPro" id="IPR016181">
    <property type="entry name" value="Acyl_CoA_acyltransferase"/>
</dbReference>
<evidence type="ECO:0000313" key="2">
    <source>
        <dbReference type="EMBL" id="GER04828.1"/>
    </source>
</evidence>
<accession>A0A5A7N9Q2</accession>
<keyword evidence="3" id="KW-1185">Reference proteome</keyword>
<feature type="domain" description="BioF2-like acetyltransferase" evidence="1">
    <location>
        <begin position="161"/>
        <end position="293"/>
    </location>
</feature>
<dbReference type="AlphaFoldDB" id="A0A5A7N9Q2"/>
<dbReference type="NCBIfam" id="TIGR03019">
    <property type="entry name" value="pepcterm_femAB"/>
    <property type="match status" value="1"/>
</dbReference>
<protein>
    <submittedName>
        <fullName evidence="2">Peptidoglycan bridge formation protein FemAB</fullName>
    </submittedName>
</protein>
<dbReference type="InterPro" id="IPR050644">
    <property type="entry name" value="PG_Glycine_Bridge_Synth"/>
</dbReference>
<dbReference type="Gene3D" id="3.40.630.30">
    <property type="match status" value="2"/>
</dbReference>
<sequence length="351" mass="39369">MMHGTQPISITPLEPGDHDRWDAFVMAHEAGSFFHLSGWQQVISQAFGHETHYLMAQSGGQVRAVLPLVHIKSALFGDSLVSTAFCVEGGPLWSDPGALAALDAAAVALAEKLAVGHLEYRLITPLHALDDRWESQSDLYVRFRKSFTMDADENLKMIPRKQRAMVRKGIKCGLSGVTTDDPDALHAVYAESVRNLGTPVFSKRYFRLLKQIFGDRCELLLIKQGDETISGVLSFRFRNEILPYYGGGTAKARDLAANDFMYWETLRRAVERGETVFDFGRSKCGTGSYDFKKHWGFEPQPLSYEYRLIRAAAVPSNNPLNPKYRLAIALWQRLPLWAANRIGPYLSRSLG</sequence>
<dbReference type="InterPro" id="IPR017469">
    <property type="entry name" value="PEP-CTERM_FemAB-rel"/>
</dbReference>
<dbReference type="PANTHER" id="PTHR36174:SF1">
    <property type="entry name" value="LIPID II:GLYCINE GLYCYLTRANSFERASE"/>
    <property type="match status" value="1"/>
</dbReference>
<evidence type="ECO:0000259" key="1">
    <source>
        <dbReference type="Pfam" id="PF13480"/>
    </source>
</evidence>
<reference evidence="2 3" key="1">
    <citation type="submission" date="2019-09" db="EMBL/GenBank/DDBJ databases">
        <title>NBRP : Genome information of microbial organism related human and environment.</title>
        <authorList>
            <person name="Hattori M."/>
            <person name="Oshima K."/>
            <person name="Inaba H."/>
            <person name="Suda W."/>
            <person name="Sakamoto M."/>
            <person name="Iino T."/>
            <person name="Kitahara M."/>
            <person name="Oshida Y."/>
            <person name="Iida T."/>
            <person name="Kudo T."/>
            <person name="Itoh T."/>
            <person name="Ohkuma M."/>
        </authorList>
    </citation>
    <scope>NUCLEOTIDE SEQUENCE [LARGE SCALE GENOMIC DNA]</scope>
    <source>
        <strain evidence="2 3">Q-1</strain>
    </source>
</reference>
<dbReference type="RefSeq" id="WP_042082826.1">
    <property type="nucleotide sequence ID" value="NZ_BKCN01000014.1"/>
</dbReference>
<organism evidence="2 3">
    <name type="scientific">Iodidimonas nitroreducens</name>
    <dbReference type="NCBI Taxonomy" id="1236968"/>
    <lineage>
        <taxon>Bacteria</taxon>
        <taxon>Pseudomonadati</taxon>
        <taxon>Pseudomonadota</taxon>
        <taxon>Alphaproteobacteria</taxon>
        <taxon>Iodidimonadales</taxon>
        <taxon>Iodidimonadaceae</taxon>
        <taxon>Iodidimonas</taxon>
    </lineage>
</organism>
<dbReference type="InterPro" id="IPR038740">
    <property type="entry name" value="BioF2-like_GNAT_dom"/>
</dbReference>
<comment type="caution">
    <text evidence="2">The sequence shown here is derived from an EMBL/GenBank/DDBJ whole genome shotgun (WGS) entry which is preliminary data.</text>
</comment>
<dbReference type="PANTHER" id="PTHR36174">
    <property type="entry name" value="LIPID II:GLYCINE GLYCYLTRANSFERASE"/>
    <property type="match status" value="1"/>
</dbReference>
<dbReference type="Pfam" id="PF13480">
    <property type="entry name" value="Acetyltransf_6"/>
    <property type="match status" value="1"/>
</dbReference>
<evidence type="ECO:0000313" key="3">
    <source>
        <dbReference type="Proteomes" id="UP000324996"/>
    </source>
</evidence>
<proteinExistence type="predicted"/>
<dbReference type="EMBL" id="BKCN01000014">
    <property type="protein sequence ID" value="GER04828.1"/>
    <property type="molecule type" value="Genomic_DNA"/>
</dbReference>
<gene>
    <name evidence="2" type="ORF">JCM17846_25100</name>
</gene>